<dbReference type="InterPro" id="IPR011659">
    <property type="entry name" value="WD40"/>
</dbReference>
<gene>
    <name evidence="1" type="ORF">VC82_1765</name>
</gene>
<keyword evidence="2" id="KW-1185">Reference proteome</keyword>
<sequence length="295" mass="34182">MKSKWHLIIVSILLLQCSDESPNYKALLGVDILPNEHPIFFKKELVPNGKLIHRGILNPQLDAYYFTLSNKDFSDFDIYIIERKEGKWSEPQKAFFNSEYDDHGMSFSPDGKRIYFSSTRPIIGKDLPETWHLWRTNNNNGTWTEPEYVDIPNMRDKLISHPSISENGTLYFHASNLDYSKMDIYHSVQEEGKFKDAEKTYLSDSNTYGRTTPYVSADGSFLIYAAINKTLDLMICQKDEKGKWSQAKAFNKAVNTNGQGNPYITPDNKFLFFAVEENNKWKVKWVDVESLVKNQ</sequence>
<reference evidence="1 2" key="1">
    <citation type="submission" date="2015-03" db="EMBL/GenBank/DDBJ databases">
        <title>Complete genome sequence of Muricauda lutaonensis CC-HSB-11T, isolated from a coastal hot spring.</title>
        <authorList>
            <person name="Kim K.M."/>
        </authorList>
    </citation>
    <scope>NUCLEOTIDE SEQUENCE [LARGE SCALE GENOMIC DNA]</scope>
    <source>
        <strain evidence="1 2">CC-HSB-11</strain>
    </source>
</reference>
<protein>
    <recommendedName>
        <fullName evidence="3">WD40-like beta Propeller containing protein</fullName>
    </recommendedName>
</protein>
<proteinExistence type="predicted"/>
<dbReference type="SUPFAM" id="SSF82171">
    <property type="entry name" value="DPP6 N-terminal domain-like"/>
    <property type="match status" value="1"/>
</dbReference>
<dbReference type="KEGG" id="mlt:VC82_1765"/>
<dbReference type="STRING" id="516051.VC82_1765"/>
<accession>A0A0D5YSY8</accession>
<dbReference type="AlphaFoldDB" id="A0A0D5YSY8"/>
<name>A0A0D5YSY8_9FLAO</name>
<evidence type="ECO:0008006" key="3">
    <source>
        <dbReference type="Google" id="ProtNLM"/>
    </source>
</evidence>
<evidence type="ECO:0000313" key="2">
    <source>
        <dbReference type="Proteomes" id="UP000032726"/>
    </source>
</evidence>
<organism evidence="1 2">
    <name type="scientific">Flagellimonas lutaonensis</name>
    <dbReference type="NCBI Taxonomy" id="516051"/>
    <lineage>
        <taxon>Bacteria</taxon>
        <taxon>Pseudomonadati</taxon>
        <taxon>Bacteroidota</taxon>
        <taxon>Flavobacteriia</taxon>
        <taxon>Flavobacteriales</taxon>
        <taxon>Flavobacteriaceae</taxon>
        <taxon>Flagellimonas</taxon>
    </lineage>
</organism>
<dbReference type="EMBL" id="CP011071">
    <property type="protein sequence ID" value="AKA35375.1"/>
    <property type="molecule type" value="Genomic_DNA"/>
</dbReference>
<dbReference type="HOGENOM" id="CLU_942742_0_0_10"/>
<dbReference type="Pfam" id="PF07676">
    <property type="entry name" value="PD40"/>
    <property type="match status" value="2"/>
</dbReference>
<dbReference type="Proteomes" id="UP000032726">
    <property type="component" value="Chromosome"/>
</dbReference>
<evidence type="ECO:0000313" key="1">
    <source>
        <dbReference type="EMBL" id="AKA35375.1"/>
    </source>
</evidence>
<dbReference type="Gene3D" id="2.120.10.30">
    <property type="entry name" value="TolB, C-terminal domain"/>
    <property type="match status" value="1"/>
</dbReference>
<dbReference type="InterPro" id="IPR011042">
    <property type="entry name" value="6-blade_b-propeller_TolB-like"/>
</dbReference>